<evidence type="ECO:0000256" key="1">
    <source>
        <dbReference type="SAM" id="SignalP"/>
    </source>
</evidence>
<evidence type="ECO:0000313" key="3">
    <source>
        <dbReference type="Proteomes" id="UP000831796"/>
    </source>
</evidence>
<proteinExistence type="predicted"/>
<dbReference type="EMBL" id="CP095046">
    <property type="protein sequence ID" value="UOQ70926.1"/>
    <property type="molecule type" value="Genomic_DNA"/>
</dbReference>
<feature type="signal peptide" evidence="1">
    <location>
        <begin position="1"/>
        <end position="17"/>
    </location>
</feature>
<feature type="chain" id="PRO_5035738170" evidence="1">
    <location>
        <begin position="18"/>
        <end position="122"/>
    </location>
</feature>
<dbReference type="RefSeq" id="WP_244674339.1">
    <property type="nucleotide sequence ID" value="NZ_CP095046.1"/>
</dbReference>
<gene>
    <name evidence="2" type="ORF">MUN79_19925</name>
</gene>
<dbReference type="AlphaFoldDB" id="A0A8T9PZM6"/>
<keyword evidence="1" id="KW-0732">Signal</keyword>
<sequence>MHLRTSLLLLLPLPGLAAKPVDYLEKCWQQQGQPLQGRYAAFSYQEQTQELGHSQYPWQTTPYTKKGTAWLSGQRYVRQDTLTQGSKTYYSQTQVGPGRCCSSITGRKPWLRPRPNCWPRSW</sequence>
<reference evidence="2" key="1">
    <citation type="submission" date="2022-04" db="EMBL/GenBank/DDBJ databases">
        <title>Hymenobacter sp. isolated from the air.</title>
        <authorList>
            <person name="Won M."/>
            <person name="Lee C.-M."/>
            <person name="Woen H.-Y."/>
            <person name="Kwon S.-W."/>
        </authorList>
    </citation>
    <scope>NUCLEOTIDE SEQUENCE</scope>
    <source>
        <strain evidence="2">5116S-3</strain>
    </source>
</reference>
<name>A0A8T9PZM6_9BACT</name>
<evidence type="ECO:0000313" key="2">
    <source>
        <dbReference type="EMBL" id="UOQ70926.1"/>
    </source>
</evidence>
<dbReference type="KEGG" id="hcu:MUN79_19925"/>
<accession>A0A8T9PZM6</accession>
<keyword evidence="3" id="KW-1185">Reference proteome</keyword>
<organism evidence="2 3">
    <name type="scientific">Hymenobacter cellulosilyticus</name>
    <dbReference type="NCBI Taxonomy" id="2932248"/>
    <lineage>
        <taxon>Bacteria</taxon>
        <taxon>Pseudomonadati</taxon>
        <taxon>Bacteroidota</taxon>
        <taxon>Cytophagia</taxon>
        <taxon>Cytophagales</taxon>
        <taxon>Hymenobacteraceae</taxon>
        <taxon>Hymenobacter</taxon>
    </lineage>
</organism>
<dbReference type="Proteomes" id="UP000831796">
    <property type="component" value="Chromosome"/>
</dbReference>
<protein>
    <submittedName>
        <fullName evidence="2">Uncharacterized protein</fullName>
    </submittedName>
</protein>